<dbReference type="InterPro" id="IPR016032">
    <property type="entry name" value="Sig_transdc_resp-reg_C-effctor"/>
</dbReference>
<evidence type="ECO:0000256" key="5">
    <source>
        <dbReference type="PROSITE-ProRule" id="PRU01091"/>
    </source>
</evidence>
<evidence type="ECO:0000256" key="4">
    <source>
        <dbReference type="ARBA" id="ARBA00023163"/>
    </source>
</evidence>
<evidence type="ECO:0000256" key="2">
    <source>
        <dbReference type="ARBA" id="ARBA00023015"/>
    </source>
</evidence>
<dbReference type="SMART" id="SM01043">
    <property type="entry name" value="BTAD"/>
    <property type="match status" value="1"/>
</dbReference>
<evidence type="ECO:0000313" key="8">
    <source>
        <dbReference type="EMBL" id="GAA3793960.1"/>
    </source>
</evidence>
<organism evidence="8 9">
    <name type="scientific">Sphaerisporangium flaviroseum</name>
    <dbReference type="NCBI Taxonomy" id="509199"/>
    <lineage>
        <taxon>Bacteria</taxon>
        <taxon>Bacillati</taxon>
        <taxon>Actinomycetota</taxon>
        <taxon>Actinomycetes</taxon>
        <taxon>Streptosporangiales</taxon>
        <taxon>Streptosporangiaceae</taxon>
        <taxon>Sphaerisporangium</taxon>
    </lineage>
</organism>
<dbReference type="Proteomes" id="UP001500888">
    <property type="component" value="Unassembled WGS sequence"/>
</dbReference>
<evidence type="ECO:0000256" key="6">
    <source>
        <dbReference type="SAM" id="MobiDB-lite"/>
    </source>
</evidence>
<dbReference type="SUPFAM" id="SSF52540">
    <property type="entry name" value="P-loop containing nucleoside triphosphate hydrolases"/>
    <property type="match status" value="1"/>
</dbReference>
<dbReference type="Gene3D" id="3.40.50.300">
    <property type="entry name" value="P-loop containing nucleotide triphosphate hydrolases"/>
    <property type="match status" value="1"/>
</dbReference>
<accession>A0ABP7HKC1</accession>
<dbReference type="InterPro" id="IPR001867">
    <property type="entry name" value="OmpR/PhoB-type_DNA-bd"/>
</dbReference>
<dbReference type="EMBL" id="BAAAZR010000001">
    <property type="protein sequence ID" value="GAA3793960.1"/>
    <property type="molecule type" value="Genomic_DNA"/>
</dbReference>
<evidence type="ECO:0000259" key="7">
    <source>
        <dbReference type="PROSITE" id="PS51755"/>
    </source>
</evidence>
<dbReference type="PROSITE" id="PS51755">
    <property type="entry name" value="OMPR_PHOB"/>
    <property type="match status" value="1"/>
</dbReference>
<dbReference type="PRINTS" id="PR00364">
    <property type="entry name" value="DISEASERSIST"/>
</dbReference>
<dbReference type="InterPro" id="IPR027417">
    <property type="entry name" value="P-loop_NTPase"/>
</dbReference>
<dbReference type="InterPro" id="IPR011990">
    <property type="entry name" value="TPR-like_helical_dom_sf"/>
</dbReference>
<gene>
    <name evidence="8" type="ORF">GCM10022226_11560</name>
</gene>
<dbReference type="SUPFAM" id="SSF48452">
    <property type="entry name" value="TPR-like"/>
    <property type="match status" value="1"/>
</dbReference>
<dbReference type="Pfam" id="PF03704">
    <property type="entry name" value="BTAD"/>
    <property type="match status" value="1"/>
</dbReference>
<keyword evidence="2" id="KW-0805">Transcription regulation</keyword>
<name>A0ABP7HKC1_9ACTN</name>
<feature type="compositionally biased region" description="Basic and acidic residues" evidence="6">
    <location>
        <begin position="306"/>
        <end position="316"/>
    </location>
</feature>
<evidence type="ECO:0000256" key="3">
    <source>
        <dbReference type="ARBA" id="ARBA00023125"/>
    </source>
</evidence>
<sequence>MFQLLGPVEWTVDGRGVDLGSAKQRTVLAALLTDAGRLVPWSTLIDRVWDQAPTANARGVLYTYVNRIRRTLEQAHPSGPPPQPAKRTNAERHERTDQSERTQRPERTEPTDWTEPPQQARRDVWARPATVLVRRTGGYALEVAPDMVDLHRFRRLVITAYDPKRPDAERSALLREALDLWRGTALADLPGAWAARMRETWNRQRLDAAVQWARAELRLGRPEEVIGPVAELSADHPFAEPLAGVLIRALAAAGRHAEALDYYASIRAHLIDKLGTEPGPELREVHQEILRGNLSRAATGRLPTQRAEERAQESRTPRPSPTQPPTAKASGPVQETRTSWPIPAQLPAEVPAFIGREQELAELSRHVAATGPLGSASAMAVVTVSGTAGVGKSALVIRWAHRAREGFPDGQLYVNLRGYDPQQPVSAADALAGFMAALGVNASDVPLDVDERSARYRTEISGRRVLVVLDNASSVEHVRPLLPGTPSCAVVVTSRDSLAGLVALHGARRLDLDLLPAPDASALLRALIGGRVEDEPEAAAVLAGQCARLPLALRIAAELATARPASSLAELVSELADQRRRLDLLDAGGDPRAAVRAVFSWSYRRLPADAARAFRLLGLHPGPYLDAGAAAALTGERQEDARRLLGLLAHAHLIGPVRAGRYGMHDLLRAYATDLAHAEDSETERHNALNRLSAHYQPTNEPPHRRLC</sequence>
<feature type="domain" description="OmpR/PhoB-type" evidence="7">
    <location>
        <begin position="1"/>
        <end position="95"/>
    </location>
</feature>
<protein>
    <recommendedName>
        <fullName evidence="7">OmpR/PhoB-type domain-containing protein</fullName>
    </recommendedName>
</protein>
<evidence type="ECO:0000256" key="1">
    <source>
        <dbReference type="ARBA" id="ARBA00005820"/>
    </source>
</evidence>
<feature type="DNA-binding region" description="OmpR/PhoB-type" evidence="5">
    <location>
        <begin position="1"/>
        <end position="95"/>
    </location>
</feature>
<comment type="similarity">
    <text evidence="1">Belongs to the AfsR/DnrI/RedD regulatory family.</text>
</comment>
<dbReference type="PANTHER" id="PTHR35807:SF1">
    <property type="entry name" value="TRANSCRIPTIONAL REGULATOR REDD"/>
    <property type="match status" value="1"/>
</dbReference>
<dbReference type="CDD" id="cd15831">
    <property type="entry name" value="BTAD"/>
    <property type="match status" value="1"/>
</dbReference>
<dbReference type="SUPFAM" id="SSF46894">
    <property type="entry name" value="C-terminal effector domain of the bipartite response regulators"/>
    <property type="match status" value="1"/>
</dbReference>
<keyword evidence="4" id="KW-0804">Transcription</keyword>
<feature type="region of interest" description="Disordered" evidence="6">
    <location>
        <begin position="72"/>
        <end position="121"/>
    </location>
</feature>
<dbReference type="InterPro" id="IPR051677">
    <property type="entry name" value="AfsR-DnrI-RedD_regulator"/>
</dbReference>
<feature type="region of interest" description="Disordered" evidence="6">
    <location>
        <begin position="293"/>
        <end position="337"/>
    </location>
</feature>
<dbReference type="Pfam" id="PF00486">
    <property type="entry name" value="Trans_reg_C"/>
    <property type="match status" value="1"/>
</dbReference>
<dbReference type="Gene3D" id="1.25.40.10">
    <property type="entry name" value="Tetratricopeptide repeat domain"/>
    <property type="match status" value="1"/>
</dbReference>
<dbReference type="InterPro" id="IPR005158">
    <property type="entry name" value="BTAD"/>
</dbReference>
<comment type="caution">
    <text evidence="8">The sequence shown here is derived from an EMBL/GenBank/DDBJ whole genome shotgun (WGS) entry which is preliminary data.</text>
</comment>
<dbReference type="RefSeq" id="WP_344935034.1">
    <property type="nucleotide sequence ID" value="NZ_BAAAZR010000001.1"/>
</dbReference>
<dbReference type="InterPro" id="IPR036388">
    <property type="entry name" value="WH-like_DNA-bd_sf"/>
</dbReference>
<dbReference type="SMART" id="SM00862">
    <property type="entry name" value="Trans_reg_C"/>
    <property type="match status" value="1"/>
</dbReference>
<dbReference type="PANTHER" id="PTHR35807">
    <property type="entry name" value="TRANSCRIPTIONAL REGULATOR REDD-RELATED"/>
    <property type="match status" value="1"/>
</dbReference>
<keyword evidence="3 5" id="KW-0238">DNA-binding</keyword>
<keyword evidence="9" id="KW-1185">Reference proteome</keyword>
<proteinExistence type="inferred from homology"/>
<reference evidence="9" key="1">
    <citation type="journal article" date="2019" name="Int. J. Syst. Evol. Microbiol.">
        <title>The Global Catalogue of Microorganisms (GCM) 10K type strain sequencing project: providing services to taxonomists for standard genome sequencing and annotation.</title>
        <authorList>
            <consortium name="The Broad Institute Genomics Platform"/>
            <consortium name="The Broad Institute Genome Sequencing Center for Infectious Disease"/>
            <person name="Wu L."/>
            <person name="Ma J."/>
        </authorList>
    </citation>
    <scope>NUCLEOTIDE SEQUENCE [LARGE SCALE GENOMIC DNA]</scope>
    <source>
        <strain evidence="9">JCM 16908</strain>
    </source>
</reference>
<evidence type="ECO:0000313" key="9">
    <source>
        <dbReference type="Proteomes" id="UP001500888"/>
    </source>
</evidence>
<dbReference type="Gene3D" id="1.10.10.10">
    <property type="entry name" value="Winged helix-like DNA-binding domain superfamily/Winged helix DNA-binding domain"/>
    <property type="match status" value="1"/>
</dbReference>
<feature type="compositionally biased region" description="Basic and acidic residues" evidence="6">
    <location>
        <begin position="88"/>
        <end position="110"/>
    </location>
</feature>